<dbReference type="CDD" id="cd16834">
    <property type="entry name" value="CNF1-like"/>
    <property type="match status" value="1"/>
</dbReference>
<dbReference type="EMBL" id="LN681231">
    <property type="protein sequence ID" value="CEK28289.1"/>
    <property type="molecule type" value="Genomic_DNA"/>
</dbReference>
<dbReference type="EMBL" id="UHJG01000001">
    <property type="protein sequence ID" value="SUQ01786.1"/>
    <property type="molecule type" value="Genomic_DNA"/>
</dbReference>
<dbReference type="SUPFAM" id="SSF64438">
    <property type="entry name" value="CNF1/YfiH-like putative cysteine hydrolases"/>
    <property type="match status" value="1"/>
</dbReference>
<sequence length="377" mass="41292">MRFNLLSCKKYVISQKDNLAKHTISKKKHLGEVLRRVVNSAASFTHKSPNTKPSQKLQDLVKSSSVVIGSNASATSAFRNDPKFNKIVYQAAPEKNLTLINDKRAISNGNLAPLVGQGIISSNVRNSDMPISINYVCLDKNTQKVMLDTKSTDFGMNFFRGDDAQSAELIPGLPFGNYYNQQKFDNNLHVLTVNNGERGTIGCQINLAKIEEGYPLLINGGKLSGCTMVYAVKGNSLFIYHAGKSGNDASDWKTGSDGVRSIIDAHSALTSLKNDPLDSRADNQGLVNYLESHFDFYSLTYCGHGEAVEGGENVFDYNQDRATTDDNVRVGNAMALIVKHNGIIKIQTMSDDMTIDKKNVETQSVAHRIGQCVVENG</sequence>
<organism evidence="2">
    <name type="scientific">Yersinia ruckeri</name>
    <dbReference type="NCBI Taxonomy" id="29486"/>
    <lineage>
        <taxon>Bacteria</taxon>
        <taxon>Pseudomonadati</taxon>
        <taxon>Pseudomonadota</taxon>
        <taxon>Gammaproteobacteria</taxon>
        <taxon>Enterobacterales</taxon>
        <taxon>Yersiniaceae</taxon>
        <taxon>Yersinia</taxon>
    </lineage>
</organism>
<dbReference type="InterPro" id="IPR037040">
    <property type="entry name" value="CNF_Rho-act_sf"/>
</dbReference>
<dbReference type="Gene3D" id="3.60.100.10">
    <property type="entry name" value="Cytotoxic necrotizing factor, Rho-activating domain"/>
    <property type="match status" value="1"/>
</dbReference>
<dbReference type="Proteomes" id="UP000255169">
    <property type="component" value="Unassembled WGS sequence"/>
</dbReference>
<dbReference type="InterPro" id="IPR008430">
    <property type="entry name" value="CNF_Rho-act"/>
</dbReference>
<feature type="domain" description="Cytotoxic necrotizing factor Rho-activating" evidence="1">
    <location>
        <begin position="184"/>
        <end position="357"/>
    </location>
</feature>
<name>A0A085U2F6_YERRU</name>
<evidence type="ECO:0000259" key="1">
    <source>
        <dbReference type="Pfam" id="PF05785"/>
    </source>
</evidence>
<evidence type="ECO:0000313" key="3">
    <source>
        <dbReference type="EMBL" id="SUQ01786.1"/>
    </source>
</evidence>
<accession>A0A085U2F6</accession>
<dbReference type="eggNOG" id="ENOG50336GY">
    <property type="taxonomic scope" value="Bacteria"/>
</dbReference>
<dbReference type="AlphaFoldDB" id="A0A085U2F6"/>
<dbReference type="STRING" id="29486.UGYR_05155"/>
<gene>
    <name evidence="2" type="ORF">CSF007_12755</name>
    <name evidence="3" type="ORF">NCTC10476_03168</name>
</gene>
<reference evidence="2" key="1">
    <citation type="journal article" date="2015" name="Genome Announc.">
        <title>Complete Genome Sequence of Yersinia ruckeri Strain CSF007-82, Etiologic Agent of Red Mouth Disease in Salmonid Fish.</title>
        <authorList>
            <person name="Nelson M.C."/>
            <person name="LaPatra S.E."/>
            <person name="Welch T.J."/>
            <person name="Graf J."/>
        </authorList>
    </citation>
    <scope>NUCLEOTIDE SEQUENCE</scope>
    <source>
        <strain evidence="2">CSF007-82</strain>
    </source>
</reference>
<dbReference type="Pfam" id="PF05785">
    <property type="entry name" value="CNF1"/>
    <property type="match status" value="1"/>
</dbReference>
<dbReference type="InterPro" id="IPR011324">
    <property type="entry name" value="Cytotoxic_necrot_fac-like_cat"/>
</dbReference>
<proteinExistence type="predicted"/>
<evidence type="ECO:0000313" key="2">
    <source>
        <dbReference type="EMBL" id="CEK28289.1"/>
    </source>
</evidence>
<evidence type="ECO:0000313" key="4">
    <source>
        <dbReference type="Proteomes" id="UP000255169"/>
    </source>
</evidence>
<protein>
    <submittedName>
        <fullName evidence="2">Cytotoxic necrotizing factor</fullName>
    </submittedName>
</protein>
<dbReference type="PATRIC" id="fig|29486.44.peg.3490"/>
<reference evidence="3 4" key="2">
    <citation type="submission" date="2018-06" db="EMBL/GenBank/DDBJ databases">
        <authorList>
            <consortium name="Pathogen Informatics"/>
            <person name="Doyle S."/>
        </authorList>
    </citation>
    <scope>NUCLEOTIDE SEQUENCE [LARGE SCALE GENOMIC DNA]</scope>
    <source>
        <strain evidence="3 4">NCTC10476</strain>
    </source>
</reference>
<keyword evidence="4" id="KW-1185">Reference proteome</keyword>